<dbReference type="InterPro" id="IPR018520">
    <property type="entry name" value="UPP_synth-like_CS"/>
</dbReference>
<sequence>MAFIMDGNRRFASRLNKASTAGHEFGYLKLLDALEWCLEMGVSCVSVFAFSIDNFKRPPQEVAMLMQLAEEKLEELLQEYKLIEKHGVCIRVLGDLSLLPLSVRAAADRVMEATQHHKRGRLNICLAYGSWQEMSQAIGHLQKEVQSGSLSPEDVDGRALDARSHTAGCPPVDILIRTSGESRLSDFLLWQSGTAQLQFTDVLWPEFSFWDLLKALVLWQLARPDLERIGQAAERRRQTHAYS</sequence>
<dbReference type="HAMAP" id="MF_01139">
    <property type="entry name" value="ISPT"/>
    <property type="match status" value="1"/>
</dbReference>
<dbReference type="InterPro" id="IPR001441">
    <property type="entry name" value="UPP_synth-like"/>
</dbReference>
<dbReference type="NCBIfam" id="TIGR00055">
    <property type="entry name" value="uppS"/>
    <property type="match status" value="1"/>
</dbReference>
<dbReference type="PANTHER" id="PTHR10291">
    <property type="entry name" value="DEHYDRODOLICHYL DIPHOSPHATE SYNTHASE FAMILY MEMBER"/>
    <property type="match status" value="1"/>
</dbReference>
<evidence type="ECO:0000256" key="1">
    <source>
        <dbReference type="ARBA" id="ARBA00005432"/>
    </source>
</evidence>
<dbReference type="EMBL" id="CAUYUE010000002">
    <property type="protein sequence ID" value="CAK0738534.1"/>
    <property type="molecule type" value="Genomic_DNA"/>
</dbReference>
<dbReference type="PROSITE" id="PS01066">
    <property type="entry name" value="UPP_SYNTHASE"/>
    <property type="match status" value="1"/>
</dbReference>
<dbReference type="GO" id="GO:0005783">
    <property type="term" value="C:endoplasmic reticulum"/>
    <property type="evidence" value="ECO:0007669"/>
    <property type="project" value="TreeGrafter"/>
</dbReference>
<gene>
    <name evidence="4" type="ORF">CVIRNUC_001056</name>
</gene>
<dbReference type="SUPFAM" id="SSF64005">
    <property type="entry name" value="Undecaprenyl diphosphate synthase"/>
    <property type="match status" value="1"/>
</dbReference>
<dbReference type="Proteomes" id="UP001314263">
    <property type="component" value="Unassembled WGS sequence"/>
</dbReference>
<dbReference type="GO" id="GO:0045547">
    <property type="term" value="F:ditrans,polycis-polyprenyl diphosphate synthase [(2E,6E)-farnesyl diphosphate specific] activity"/>
    <property type="evidence" value="ECO:0007669"/>
    <property type="project" value="TreeGrafter"/>
</dbReference>
<dbReference type="Gene3D" id="3.40.1180.10">
    <property type="entry name" value="Decaprenyl diphosphate synthase-like"/>
    <property type="match status" value="1"/>
</dbReference>
<comment type="caution">
    <text evidence="4">The sequence shown here is derived from an EMBL/GenBank/DDBJ whole genome shotgun (WGS) entry which is preliminary data.</text>
</comment>
<reference evidence="4 5" key="1">
    <citation type="submission" date="2023-10" db="EMBL/GenBank/DDBJ databases">
        <authorList>
            <person name="Maclean D."/>
            <person name="Macfadyen A."/>
        </authorList>
    </citation>
    <scope>NUCLEOTIDE SEQUENCE [LARGE SCALE GENOMIC DNA]</scope>
</reference>
<keyword evidence="5" id="KW-1185">Reference proteome</keyword>
<dbReference type="GO" id="GO:0016094">
    <property type="term" value="P:polyprenol biosynthetic process"/>
    <property type="evidence" value="ECO:0007669"/>
    <property type="project" value="TreeGrafter"/>
</dbReference>
<dbReference type="EC" id="2.5.1.-" evidence="3"/>
<accession>A0AAV1HW47</accession>
<name>A0AAV1HW47_9CHLO</name>
<organism evidence="4 5">
    <name type="scientific">Coccomyxa viridis</name>
    <dbReference type="NCBI Taxonomy" id="1274662"/>
    <lineage>
        <taxon>Eukaryota</taxon>
        <taxon>Viridiplantae</taxon>
        <taxon>Chlorophyta</taxon>
        <taxon>core chlorophytes</taxon>
        <taxon>Trebouxiophyceae</taxon>
        <taxon>Trebouxiophyceae incertae sedis</taxon>
        <taxon>Coccomyxaceae</taxon>
        <taxon>Coccomyxa</taxon>
    </lineage>
</organism>
<dbReference type="PANTHER" id="PTHR10291:SF43">
    <property type="entry name" value="DEHYDRODOLICHYL DIPHOSPHATE SYNTHASE COMPLEX SUBUNIT DHDDS"/>
    <property type="match status" value="1"/>
</dbReference>
<dbReference type="InterPro" id="IPR036424">
    <property type="entry name" value="UPP_synth-like_sf"/>
</dbReference>
<evidence type="ECO:0000256" key="2">
    <source>
        <dbReference type="ARBA" id="ARBA00022679"/>
    </source>
</evidence>
<evidence type="ECO:0000313" key="5">
    <source>
        <dbReference type="Proteomes" id="UP001314263"/>
    </source>
</evidence>
<comment type="similarity">
    <text evidence="1 3">Belongs to the UPP synthase family.</text>
</comment>
<evidence type="ECO:0000313" key="4">
    <source>
        <dbReference type="EMBL" id="CAK0738534.1"/>
    </source>
</evidence>
<evidence type="ECO:0000256" key="3">
    <source>
        <dbReference type="RuleBase" id="RU363018"/>
    </source>
</evidence>
<proteinExistence type="inferred from homology"/>
<dbReference type="Pfam" id="PF01255">
    <property type="entry name" value="Prenyltransf"/>
    <property type="match status" value="1"/>
</dbReference>
<dbReference type="AlphaFoldDB" id="A0AAV1HW47"/>
<dbReference type="CDD" id="cd00475">
    <property type="entry name" value="Cis_IPPS"/>
    <property type="match status" value="1"/>
</dbReference>
<keyword evidence="2 3" id="KW-0808">Transferase</keyword>
<protein>
    <recommendedName>
        <fullName evidence="3">Alkyl transferase</fullName>
        <ecNumber evidence="3">2.5.1.-</ecNumber>
    </recommendedName>
</protein>